<dbReference type="EMBL" id="CAJOBI010130593">
    <property type="protein sequence ID" value="CAF4722594.1"/>
    <property type="molecule type" value="Genomic_DNA"/>
</dbReference>
<sequence>RTPTPKLDSADDSMIEEWAALLIVIIHEIAHGNLRRTIIPKARNLILAQTPPKSIVDSQREAGLCLETLLFGRKVESIGLSDGEYLLNAVNWATGNAENFQKKLTEVTTKDEEQNGKTRLKLPCRCVQ</sequence>
<evidence type="ECO:0000313" key="2">
    <source>
        <dbReference type="EMBL" id="CAF4722594.1"/>
    </source>
</evidence>
<gene>
    <name evidence="1" type="ORF">MBJ925_LOCUS38549</name>
    <name evidence="2" type="ORF">SMN809_LOCUS43918</name>
</gene>
<dbReference type="Proteomes" id="UP000676336">
    <property type="component" value="Unassembled WGS sequence"/>
</dbReference>
<reference evidence="1" key="1">
    <citation type="submission" date="2021-02" db="EMBL/GenBank/DDBJ databases">
        <authorList>
            <person name="Nowell W R."/>
        </authorList>
    </citation>
    <scope>NUCLEOTIDE SEQUENCE</scope>
</reference>
<protein>
    <submittedName>
        <fullName evidence="1">Uncharacterized protein</fullName>
    </submittedName>
</protein>
<accession>A0A817AHU9</accession>
<feature type="non-terminal residue" evidence="1">
    <location>
        <position position="1"/>
    </location>
</feature>
<evidence type="ECO:0000313" key="1">
    <source>
        <dbReference type="EMBL" id="CAF2260446.1"/>
    </source>
</evidence>
<dbReference type="EMBL" id="CAJNRE010021609">
    <property type="protein sequence ID" value="CAF2260446.1"/>
    <property type="molecule type" value="Genomic_DNA"/>
</dbReference>
<comment type="caution">
    <text evidence="1">The sequence shown here is derived from an EMBL/GenBank/DDBJ whole genome shotgun (WGS) entry which is preliminary data.</text>
</comment>
<proteinExistence type="predicted"/>
<dbReference type="Proteomes" id="UP000663824">
    <property type="component" value="Unassembled WGS sequence"/>
</dbReference>
<dbReference type="AlphaFoldDB" id="A0A817AHU9"/>
<name>A0A817AHU9_9BILA</name>
<evidence type="ECO:0000313" key="3">
    <source>
        <dbReference type="Proteomes" id="UP000663824"/>
    </source>
</evidence>
<organism evidence="1 3">
    <name type="scientific">Rotaria magnacalcarata</name>
    <dbReference type="NCBI Taxonomy" id="392030"/>
    <lineage>
        <taxon>Eukaryota</taxon>
        <taxon>Metazoa</taxon>
        <taxon>Spiralia</taxon>
        <taxon>Gnathifera</taxon>
        <taxon>Rotifera</taxon>
        <taxon>Eurotatoria</taxon>
        <taxon>Bdelloidea</taxon>
        <taxon>Philodinida</taxon>
        <taxon>Philodinidae</taxon>
        <taxon>Rotaria</taxon>
    </lineage>
</organism>